<evidence type="ECO:0000313" key="2">
    <source>
        <dbReference type="Proteomes" id="UP000789920"/>
    </source>
</evidence>
<comment type="caution">
    <text evidence="1">The sequence shown here is derived from an EMBL/GenBank/DDBJ whole genome shotgun (WGS) entry which is preliminary data.</text>
</comment>
<dbReference type="Proteomes" id="UP000789920">
    <property type="component" value="Unassembled WGS sequence"/>
</dbReference>
<proteinExistence type="predicted"/>
<accession>A0ACA9NJD2</accession>
<protein>
    <submittedName>
        <fullName evidence="1">13916_t:CDS:1</fullName>
    </submittedName>
</protein>
<dbReference type="EMBL" id="CAJVQC010014661">
    <property type="protein sequence ID" value="CAG8659326.1"/>
    <property type="molecule type" value="Genomic_DNA"/>
</dbReference>
<sequence length="82" mass="9270">MPQISSKIVIEERVSCKATVLPNDIISQYIQQSDESLKNLRLYGWVMGESTKVPRTFQVKFDEVGDENLVVNIPYNSASACF</sequence>
<organism evidence="1 2">
    <name type="scientific">Racocetra persica</name>
    <dbReference type="NCBI Taxonomy" id="160502"/>
    <lineage>
        <taxon>Eukaryota</taxon>
        <taxon>Fungi</taxon>
        <taxon>Fungi incertae sedis</taxon>
        <taxon>Mucoromycota</taxon>
        <taxon>Glomeromycotina</taxon>
        <taxon>Glomeromycetes</taxon>
        <taxon>Diversisporales</taxon>
        <taxon>Gigasporaceae</taxon>
        <taxon>Racocetra</taxon>
    </lineage>
</organism>
<name>A0ACA9NJD2_9GLOM</name>
<evidence type="ECO:0000313" key="1">
    <source>
        <dbReference type="EMBL" id="CAG8659326.1"/>
    </source>
</evidence>
<gene>
    <name evidence="1" type="ORF">RPERSI_LOCUS8205</name>
</gene>
<keyword evidence="2" id="KW-1185">Reference proteome</keyword>
<reference evidence="1" key="1">
    <citation type="submission" date="2021-06" db="EMBL/GenBank/DDBJ databases">
        <authorList>
            <person name="Kallberg Y."/>
            <person name="Tangrot J."/>
            <person name="Rosling A."/>
        </authorList>
    </citation>
    <scope>NUCLEOTIDE SEQUENCE</scope>
    <source>
        <strain evidence="1">MA461A</strain>
    </source>
</reference>